<dbReference type="InterPro" id="IPR027443">
    <property type="entry name" value="IPNS-like_sf"/>
</dbReference>
<sequence length="158" mass="17867">MYPNQMSSTQDVALGAHTDFGSVTILFNRLGGLQILTPNGEWMNIQPLPGHAIVNLGDALVKLSGGLLKSNIHRVVNMSELNEAVNRYSVMYFARPENDVLMKSLMCDDKEEQHEDHALTAQEWIARRIQQPECQRHQKLQQRLRQAVLSRCTVSNSI</sequence>
<feature type="domain" description="Fe2OG dioxygenase" evidence="1">
    <location>
        <begin position="1"/>
        <end position="96"/>
    </location>
</feature>
<dbReference type="AlphaFoldDB" id="A0A814GXR1"/>
<dbReference type="EMBL" id="CAJNOH010000330">
    <property type="protein sequence ID" value="CAF1002373.1"/>
    <property type="molecule type" value="Genomic_DNA"/>
</dbReference>
<proteinExistence type="predicted"/>
<dbReference type="InterPro" id="IPR050231">
    <property type="entry name" value="Iron_ascorbate_oxido_reductase"/>
</dbReference>
<name>A0A814GXR1_9BILA</name>
<dbReference type="PANTHER" id="PTHR47990">
    <property type="entry name" value="2-OXOGLUTARATE (2OG) AND FE(II)-DEPENDENT OXYGENASE SUPERFAMILY PROTEIN-RELATED"/>
    <property type="match status" value="1"/>
</dbReference>
<dbReference type="Pfam" id="PF03171">
    <property type="entry name" value="2OG-FeII_Oxy"/>
    <property type="match status" value="1"/>
</dbReference>
<dbReference type="Gene3D" id="2.60.120.330">
    <property type="entry name" value="B-lactam Antibiotic, Isopenicillin N Synthase, Chain"/>
    <property type="match status" value="1"/>
</dbReference>
<evidence type="ECO:0000313" key="3">
    <source>
        <dbReference type="Proteomes" id="UP000663854"/>
    </source>
</evidence>
<protein>
    <recommendedName>
        <fullName evidence="1">Fe2OG dioxygenase domain-containing protein</fullName>
    </recommendedName>
</protein>
<organism evidence="2 3">
    <name type="scientific">Rotaria sordida</name>
    <dbReference type="NCBI Taxonomy" id="392033"/>
    <lineage>
        <taxon>Eukaryota</taxon>
        <taxon>Metazoa</taxon>
        <taxon>Spiralia</taxon>
        <taxon>Gnathifera</taxon>
        <taxon>Rotifera</taxon>
        <taxon>Eurotatoria</taxon>
        <taxon>Bdelloidea</taxon>
        <taxon>Philodinida</taxon>
        <taxon>Philodinidae</taxon>
        <taxon>Rotaria</taxon>
    </lineage>
</organism>
<gene>
    <name evidence="2" type="ORF">PYM288_LOCUS14674</name>
</gene>
<comment type="caution">
    <text evidence="2">The sequence shown here is derived from an EMBL/GenBank/DDBJ whole genome shotgun (WGS) entry which is preliminary data.</text>
</comment>
<dbReference type="SUPFAM" id="SSF51197">
    <property type="entry name" value="Clavaminate synthase-like"/>
    <property type="match status" value="1"/>
</dbReference>
<evidence type="ECO:0000313" key="2">
    <source>
        <dbReference type="EMBL" id="CAF1002373.1"/>
    </source>
</evidence>
<dbReference type="PROSITE" id="PS51471">
    <property type="entry name" value="FE2OG_OXY"/>
    <property type="match status" value="1"/>
</dbReference>
<dbReference type="InterPro" id="IPR044861">
    <property type="entry name" value="IPNS-like_FE2OG_OXY"/>
</dbReference>
<dbReference type="InterPro" id="IPR005123">
    <property type="entry name" value="Oxoglu/Fe-dep_dioxygenase_dom"/>
</dbReference>
<reference evidence="2" key="1">
    <citation type="submission" date="2021-02" db="EMBL/GenBank/DDBJ databases">
        <authorList>
            <person name="Nowell W R."/>
        </authorList>
    </citation>
    <scope>NUCLEOTIDE SEQUENCE</scope>
</reference>
<dbReference type="Proteomes" id="UP000663854">
    <property type="component" value="Unassembled WGS sequence"/>
</dbReference>
<evidence type="ECO:0000259" key="1">
    <source>
        <dbReference type="PROSITE" id="PS51471"/>
    </source>
</evidence>
<accession>A0A814GXR1</accession>